<dbReference type="InParanoid" id="A0A409YFI0"/>
<protein>
    <recommendedName>
        <fullName evidence="2">G domain-containing protein</fullName>
    </recommendedName>
</protein>
<gene>
    <name evidence="3" type="ORF">CVT24_001809</name>
</gene>
<reference evidence="3 4" key="1">
    <citation type="journal article" date="2018" name="Evol. Lett.">
        <title>Horizontal gene cluster transfer increased hallucinogenic mushroom diversity.</title>
        <authorList>
            <person name="Reynolds H.T."/>
            <person name="Vijayakumar V."/>
            <person name="Gluck-Thaler E."/>
            <person name="Korotkin H.B."/>
            <person name="Matheny P.B."/>
            <person name="Slot J.C."/>
        </authorList>
    </citation>
    <scope>NUCLEOTIDE SEQUENCE [LARGE SCALE GENOMIC DNA]</scope>
    <source>
        <strain evidence="3 4">2629</strain>
    </source>
</reference>
<evidence type="ECO:0000259" key="2">
    <source>
        <dbReference type="Pfam" id="PF01926"/>
    </source>
</evidence>
<feature type="domain" description="G" evidence="2">
    <location>
        <begin position="39"/>
        <end position="138"/>
    </location>
</feature>
<proteinExistence type="predicted"/>
<dbReference type="InterPro" id="IPR006073">
    <property type="entry name" value="GTP-bd"/>
</dbReference>
<name>A0A409YFI0_9AGAR</name>
<dbReference type="Pfam" id="PF01926">
    <property type="entry name" value="MMR_HSR1"/>
    <property type="match status" value="1"/>
</dbReference>
<dbReference type="InterPro" id="IPR027417">
    <property type="entry name" value="P-loop_NTPase"/>
</dbReference>
<dbReference type="EMBL" id="NHTK01001218">
    <property type="protein sequence ID" value="PPR01769.1"/>
    <property type="molecule type" value="Genomic_DNA"/>
</dbReference>
<dbReference type="STRING" id="181874.A0A409YFI0"/>
<dbReference type="SUPFAM" id="SSF52540">
    <property type="entry name" value="P-loop containing nucleoside triphosphate hydrolases"/>
    <property type="match status" value="1"/>
</dbReference>
<dbReference type="Proteomes" id="UP000284842">
    <property type="component" value="Unassembled WGS sequence"/>
</dbReference>
<accession>A0A409YFI0</accession>
<organism evidence="3 4">
    <name type="scientific">Panaeolus cyanescens</name>
    <dbReference type="NCBI Taxonomy" id="181874"/>
    <lineage>
        <taxon>Eukaryota</taxon>
        <taxon>Fungi</taxon>
        <taxon>Dikarya</taxon>
        <taxon>Basidiomycota</taxon>
        <taxon>Agaricomycotina</taxon>
        <taxon>Agaricomycetes</taxon>
        <taxon>Agaricomycetidae</taxon>
        <taxon>Agaricales</taxon>
        <taxon>Agaricineae</taxon>
        <taxon>Galeropsidaceae</taxon>
        <taxon>Panaeolus</taxon>
    </lineage>
</organism>
<dbReference type="GO" id="GO:0005525">
    <property type="term" value="F:GTP binding"/>
    <property type="evidence" value="ECO:0007669"/>
    <property type="project" value="InterPro"/>
</dbReference>
<keyword evidence="1" id="KW-0175">Coiled coil</keyword>
<evidence type="ECO:0000256" key="1">
    <source>
        <dbReference type="SAM" id="Coils"/>
    </source>
</evidence>
<comment type="caution">
    <text evidence="3">The sequence shown here is derived from an EMBL/GenBank/DDBJ whole genome shotgun (WGS) entry which is preliminary data.</text>
</comment>
<dbReference type="CDD" id="cd00882">
    <property type="entry name" value="Ras_like_GTPase"/>
    <property type="match status" value="1"/>
</dbReference>
<evidence type="ECO:0000313" key="4">
    <source>
        <dbReference type="Proteomes" id="UP000284842"/>
    </source>
</evidence>
<dbReference type="Gene3D" id="3.40.50.300">
    <property type="entry name" value="P-loop containing nucleotide triphosphate hydrolases"/>
    <property type="match status" value="1"/>
</dbReference>
<sequence length="357" mass="40712">MSIDFSHIRNIEITGDVSIKPLPDKHAFREPFEMIMSELMGPTGAGKSTFIEALGKDHSLGISKDQLEGYTQKISAYELINAKWRRRENPNPPETIYLLDTPGFSDSKLSEMEIVLMLNDWMKAHKIRRIEAVIYACPITATRIPRSKRRTIEMLQSLARINENNNLTAISIATTMWNTVWNDQQRQRANNHFRQLQDDIWKDLTNRGGQVMKFTNTQVSALEIVDATMGDGRKFLALGGPVSMSGDRDYIPDLYQELLERIEETQQKITATESELSLPETQENDELKDVLEATLKEQNELLAKFRSQLIDFGDPPAGFGHVVIPWHNLSKLGRVRQGYHLAKSKGKKFITFGRHGE</sequence>
<dbReference type="OrthoDB" id="391988at2759"/>
<dbReference type="AlphaFoldDB" id="A0A409YFI0"/>
<evidence type="ECO:0000313" key="3">
    <source>
        <dbReference type="EMBL" id="PPR01769.1"/>
    </source>
</evidence>
<keyword evidence="4" id="KW-1185">Reference proteome</keyword>
<feature type="coiled-coil region" evidence="1">
    <location>
        <begin position="255"/>
        <end position="308"/>
    </location>
</feature>